<name>H5TCL0_9ALTE</name>
<organism evidence="1 2">
    <name type="scientific">Glaciecola punicea ACAM 611</name>
    <dbReference type="NCBI Taxonomy" id="1121923"/>
    <lineage>
        <taxon>Bacteria</taxon>
        <taxon>Pseudomonadati</taxon>
        <taxon>Pseudomonadota</taxon>
        <taxon>Gammaproteobacteria</taxon>
        <taxon>Alteromonadales</taxon>
        <taxon>Alteromonadaceae</taxon>
        <taxon>Glaciecola</taxon>
    </lineage>
</organism>
<reference evidence="1 2" key="2">
    <citation type="journal article" date="2017" name="Antonie Van Leeuwenhoek">
        <title>Rhizobium rhizosphaerae sp. nov., a novel species isolated from rice rhizosphere.</title>
        <authorList>
            <person name="Zhao J.J."/>
            <person name="Zhang J."/>
            <person name="Zhang R.J."/>
            <person name="Zhang C.W."/>
            <person name="Yin H.Q."/>
            <person name="Zhang X.X."/>
        </authorList>
    </citation>
    <scope>NUCLEOTIDE SEQUENCE [LARGE SCALE GENOMIC DNA]</scope>
    <source>
        <strain evidence="1 2">ACAM 611</strain>
    </source>
</reference>
<keyword evidence="2" id="KW-1185">Reference proteome</keyword>
<evidence type="ECO:0000313" key="2">
    <source>
        <dbReference type="Proteomes" id="UP000053586"/>
    </source>
</evidence>
<accession>H5TCL0</accession>
<dbReference type="EMBL" id="BAET01000020">
    <property type="protein sequence ID" value="GAB56037.1"/>
    <property type="molecule type" value="Genomic_DNA"/>
</dbReference>
<dbReference type="OrthoDB" id="9813301at2"/>
<dbReference type="AlphaFoldDB" id="H5TCL0"/>
<sequence>MDIATKNQSIIVVVADAITSINLISECVSDLATGLVAKATQNNTPYACVMSPYWSHEIKTVTSPR</sequence>
<reference evidence="1 2" key="1">
    <citation type="journal article" date="2012" name="J. Bacteriol.">
        <title>Genome sequence of proteorhodopsin-containing sea ice bacterium Glaciecola punicea ACAM 611T.</title>
        <authorList>
            <person name="Qin Q.-L."/>
            <person name="Xie B.-B."/>
            <person name="Shu Y.-L."/>
            <person name="Rong J.-C."/>
            <person name="Zhao D.-L."/>
            <person name="Zhang X.-Y."/>
            <person name="Chen X.-L."/>
            <person name="Zhou B.-C."/>
            <person name="Zhanga Y.-Z."/>
        </authorList>
    </citation>
    <scope>NUCLEOTIDE SEQUENCE [LARGE SCALE GENOMIC DNA]</scope>
    <source>
        <strain evidence="1 2">ACAM 611</strain>
    </source>
</reference>
<dbReference type="RefSeq" id="WP_006005757.1">
    <property type="nucleotide sequence ID" value="NZ_BAET01000020.1"/>
</dbReference>
<evidence type="ECO:0000313" key="1">
    <source>
        <dbReference type="EMBL" id="GAB56037.1"/>
    </source>
</evidence>
<proteinExistence type="predicted"/>
<comment type="caution">
    <text evidence="1">The sequence shown here is derived from an EMBL/GenBank/DDBJ whole genome shotgun (WGS) entry which is preliminary data.</text>
</comment>
<gene>
    <name evidence="1" type="ORF">GPUN_1922</name>
</gene>
<dbReference type="Proteomes" id="UP000053586">
    <property type="component" value="Unassembled WGS sequence"/>
</dbReference>
<protein>
    <submittedName>
        <fullName evidence="1">Uncharacterized protein</fullName>
    </submittedName>
</protein>